<feature type="compositionally biased region" description="Polar residues" evidence="6">
    <location>
        <begin position="886"/>
        <end position="900"/>
    </location>
</feature>
<evidence type="ECO:0000256" key="5">
    <source>
        <dbReference type="SAM" id="Coils"/>
    </source>
</evidence>
<sequence length="1288" mass="138684">MSLEPSKGFPVRGKSGSTMRLPLHSAGDHNGNAFPISSSSSSSSSSCLVESSPESLRSLSSLSGGRTDSPLDYDMLEVTLMTTVITKTDEMTDIVISKWVPEEERKHDDNDDISVGKIATDLTESNDNSVSLYLDASSGENHQDTWNDNDNLTLALSLTTNNASHGNHDVSSGSGSARRHGASTPDSDATEIPADDDIDDEEEALFLSVSSEVGVLRSNVILMSSIKQSSDSLMSSGKPAVPTELQAEGAVALSVADDERTEPVLESQTHQPPAPEDLRETTQISSPPPTNPAHNATKVISPPLEEAERCAVGPKPSFSQSARAAKRKSATAASVVSAAIMTSSLELKRVSKVDLKNVKAKVGSRSTLPPPETPSQNKSAPASRKRAVPRKEGGQTADGGKKQRPPAGPVKVAVVLRAIRGKSSNLRTNHKTSASDRPQVEKKSVAMCPTLSTSTSSLGSDVLDEGPLVSPRKEVQELPDKNETSACVETSHPGEDANEGFVEDQRESAGKASMKEAVMENPRNPSRKVSSKLGPTARQHDRGIRVDKGPSGPAPPPGSGTGLLGQGSPGPRQAYSNSSTLREDGQSAVGGSPTRVRQSQTQCQGIPKPRTTSERASASQGSATFNSKPVANQQPASGLVGRPTASAASKLPVKGLPTSLSSTSLGSNENNGAMNKASLGAPAPEGHKTDERPSRSTLPVGSPSSAKPIISNTVAPTSHNVTSTNSGVTAASKHPAMRSRALSLQARNTASGLKTPTVTQHSTAKTAAANQTAAKTANNLSKQASQYPLQRSGSARLSRLNSTVDKNKPREAPARPTNTKSSSQGAAPATGNHQNQQQPPPDPVQDGVNANASLTPVLPVPATDTTTYGSGTAGVSAVGFKARTGPRSSPKTGCRLQSASKPGPAVAGVADRTVPTKQNQSKEQAEKKNQAINQLKKLLIQGNNKVEALATVIQHLFTEREEALKQRKELSLELANLRDELVTSSQCCKELQKEKEEVRVGLEEALKRLEEQHKEELVQLEDRLRSFYQTEWDKVHQTYQEEADKCRMLMERQVVELRSRQEVERKHQELSHSQKMESLKLQYETSIKELKRIQQTDLENLEKTVKETETSLSEKISELSAENEALNEKLKAEEERRMCILTDKNLKNSHTLYLEQELESLKVVLEIKNNQLHQKEKKLMEMDKLVETNVKLEECLTKVQQENEDYKARMDKHAALSKQLSSEQAKLQQTLQKESKVNKRLSMENEELLWKLHNGDLLASPRRISPTSPFTSPQNSASFPTAAPLSPR</sequence>
<feature type="compositionally biased region" description="Polar residues" evidence="6">
    <location>
        <begin position="1265"/>
        <end position="1279"/>
    </location>
</feature>
<feature type="compositionally biased region" description="Polar residues" evidence="6">
    <location>
        <begin position="595"/>
        <end position="604"/>
    </location>
</feature>
<feature type="compositionally biased region" description="Gly residues" evidence="6">
    <location>
        <begin position="559"/>
        <end position="568"/>
    </location>
</feature>
<dbReference type="Ensembl" id="ENSSAUT00010017984.1">
    <property type="protein sequence ID" value="ENSSAUP00010017003.1"/>
    <property type="gene ID" value="ENSSAUG00010007809.1"/>
</dbReference>
<evidence type="ECO:0000256" key="1">
    <source>
        <dbReference type="ARBA" id="ARBA00004123"/>
    </source>
</evidence>
<organism evidence="7 8">
    <name type="scientific">Sparus aurata</name>
    <name type="common">Gilthead sea bream</name>
    <dbReference type="NCBI Taxonomy" id="8175"/>
    <lineage>
        <taxon>Eukaryota</taxon>
        <taxon>Metazoa</taxon>
        <taxon>Chordata</taxon>
        <taxon>Craniata</taxon>
        <taxon>Vertebrata</taxon>
        <taxon>Euteleostomi</taxon>
        <taxon>Actinopterygii</taxon>
        <taxon>Neopterygii</taxon>
        <taxon>Teleostei</taxon>
        <taxon>Neoteleostei</taxon>
        <taxon>Acanthomorphata</taxon>
        <taxon>Eupercaria</taxon>
        <taxon>Spariformes</taxon>
        <taxon>Sparidae</taxon>
        <taxon>Sparus</taxon>
    </lineage>
</organism>
<feature type="compositionally biased region" description="Basic and acidic residues" evidence="6">
    <location>
        <begin position="538"/>
        <end position="548"/>
    </location>
</feature>
<dbReference type="PANTHER" id="PTHR24200:SF7">
    <property type="entry name" value="MICROTUBULE-ASSOCIATED TUMOR SUPPRESSOR 1"/>
    <property type="match status" value="1"/>
</dbReference>
<feature type="compositionally biased region" description="Basic and acidic residues" evidence="6">
    <location>
        <begin position="471"/>
        <end position="483"/>
    </location>
</feature>
<dbReference type="GO" id="GO:0005634">
    <property type="term" value="C:nucleus"/>
    <property type="evidence" value="ECO:0007669"/>
    <property type="project" value="UniProtKB-SubCell"/>
</dbReference>
<feature type="compositionally biased region" description="Basic and acidic residues" evidence="6">
    <location>
        <begin position="685"/>
        <end position="694"/>
    </location>
</feature>
<feature type="region of interest" description="Disordered" evidence="6">
    <location>
        <begin position="1260"/>
        <end position="1288"/>
    </location>
</feature>
<feature type="region of interest" description="Disordered" evidence="6">
    <location>
        <begin position="258"/>
        <end position="297"/>
    </location>
</feature>
<evidence type="ECO:0008006" key="9">
    <source>
        <dbReference type="Google" id="ProtNLM"/>
    </source>
</evidence>
<evidence type="ECO:0000256" key="2">
    <source>
        <dbReference type="ARBA" id="ARBA00007585"/>
    </source>
</evidence>
<feature type="compositionally biased region" description="Low complexity" evidence="6">
    <location>
        <begin position="450"/>
        <end position="460"/>
    </location>
</feature>
<feature type="compositionally biased region" description="Polar residues" evidence="6">
    <location>
        <begin position="816"/>
        <end position="825"/>
    </location>
</feature>
<dbReference type="GeneTree" id="ENSGT00950000183026"/>
<proteinExistence type="inferred from homology"/>
<accession>A0A671USS0</accession>
<dbReference type="OMA" id="GNCENGR"/>
<dbReference type="InterPro" id="IPR051293">
    <property type="entry name" value="MTUS1/CCDC69"/>
</dbReference>
<reference evidence="7" key="2">
    <citation type="submission" date="2025-05" db="UniProtKB">
        <authorList>
            <consortium name="Ensembl"/>
        </authorList>
    </citation>
    <scope>IDENTIFICATION</scope>
</reference>
<evidence type="ECO:0000313" key="7">
    <source>
        <dbReference type="Ensembl" id="ENSSAUP00010017003.1"/>
    </source>
</evidence>
<reference evidence="7" key="1">
    <citation type="submission" date="2021-04" db="EMBL/GenBank/DDBJ databases">
        <authorList>
            <consortium name="Wellcome Sanger Institute Data Sharing"/>
        </authorList>
    </citation>
    <scope>NUCLEOTIDE SEQUENCE [LARGE SCALE GENOMIC DNA]</scope>
</reference>
<protein>
    <recommendedName>
        <fullName evidence="9">Microtubule associated tumor suppressor 1b</fullName>
    </recommendedName>
</protein>
<evidence type="ECO:0000313" key="8">
    <source>
        <dbReference type="Proteomes" id="UP000472265"/>
    </source>
</evidence>
<feature type="compositionally biased region" description="Polar residues" evidence="6">
    <location>
        <begin position="614"/>
        <end position="636"/>
    </location>
</feature>
<feature type="compositionally biased region" description="Polar residues" evidence="6">
    <location>
        <begin position="745"/>
        <end position="762"/>
    </location>
</feature>
<keyword evidence="3 5" id="KW-0175">Coiled coil</keyword>
<feature type="region of interest" description="Disordered" evidence="6">
    <location>
        <begin position="162"/>
        <end position="194"/>
    </location>
</feature>
<dbReference type="Proteomes" id="UP000472265">
    <property type="component" value="Chromosome 1"/>
</dbReference>
<dbReference type="Ensembl" id="ENSSAUT00010017985.1">
    <property type="protein sequence ID" value="ENSSAUP00010017004.1"/>
    <property type="gene ID" value="ENSSAUG00010007809.1"/>
</dbReference>
<name>A0A671USS0_SPAAU</name>
<comment type="subcellular location">
    <subcellularLocation>
        <location evidence="1">Nucleus</location>
    </subcellularLocation>
</comment>
<feature type="compositionally biased region" description="Polar residues" evidence="6">
    <location>
        <begin position="695"/>
        <end position="729"/>
    </location>
</feature>
<feature type="region of interest" description="Disordered" evidence="6">
    <location>
        <begin position="1"/>
        <end position="49"/>
    </location>
</feature>
<dbReference type="GO" id="GO:0005737">
    <property type="term" value="C:cytoplasm"/>
    <property type="evidence" value="ECO:0007669"/>
    <property type="project" value="TreeGrafter"/>
</dbReference>
<feature type="compositionally biased region" description="Low complexity" evidence="6">
    <location>
        <begin position="763"/>
        <end position="779"/>
    </location>
</feature>
<feature type="compositionally biased region" description="Low complexity" evidence="6">
    <location>
        <begin position="37"/>
        <end position="49"/>
    </location>
</feature>
<feature type="coiled-coil region" evidence="5">
    <location>
        <begin position="1076"/>
        <end position="1233"/>
    </location>
</feature>
<dbReference type="GO" id="GO:0008017">
    <property type="term" value="F:microtubule binding"/>
    <property type="evidence" value="ECO:0007669"/>
    <property type="project" value="TreeGrafter"/>
</dbReference>
<feature type="compositionally biased region" description="Polar residues" evidence="6">
    <location>
        <begin position="780"/>
        <end position="804"/>
    </location>
</feature>
<feature type="compositionally biased region" description="Polar residues" evidence="6">
    <location>
        <begin position="422"/>
        <end position="436"/>
    </location>
</feature>
<dbReference type="Ensembl" id="ENSSAUT00010017981.1">
    <property type="protein sequence ID" value="ENSSAUP00010017000.1"/>
    <property type="gene ID" value="ENSSAUG00010007809.1"/>
</dbReference>
<evidence type="ECO:0000256" key="3">
    <source>
        <dbReference type="ARBA" id="ARBA00023054"/>
    </source>
</evidence>
<evidence type="ECO:0000256" key="4">
    <source>
        <dbReference type="ARBA" id="ARBA00023242"/>
    </source>
</evidence>
<gene>
    <name evidence="7" type="primary">LOC115581092</name>
</gene>
<evidence type="ECO:0000256" key="6">
    <source>
        <dbReference type="SAM" id="MobiDB-lite"/>
    </source>
</evidence>
<keyword evidence="8" id="KW-1185">Reference proteome</keyword>
<feature type="region of interest" description="Disordered" evidence="6">
    <location>
        <begin position="361"/>
        <end position="928"/>
    </location>
</feature>
<feature type="compositionally biased region" description="Low complexity" evidence="6">
    <location>
        <begin position="655"/>
        <end position="672"/>
    </location>
</feature>
<dbReference type="PANTHER" id="PTHR24200">
    <property type="entry name" value="TOUCAN, ISOFORM A"/>
    <property type="match status" value="1"/>
</dbReference>
<comment type="similarity">
    <text evidence="2">Belongs to the MTUS1 family.</text>
</comment>
<keyword evidence="4" id="KW-0539">Nucleus</keyword>
<feature type="compositionally biased region" description="Basic and acidic residues" evidence="6">
    <location>
        <begin position="503"/>
        <end position="518"/>
    </location>
</feature>